<comment type="caution">
    <text evidence="7">The sequence shown here is derived from an EMBL/GenBank/DDBJ whole genome shotgun (WGS) entry which is preliminary data.</text>
</comment>
<dbReference type="PANTHER" id="PTHR10615">
    <property type="entry name" value="HISTONE ACETYLTRANSFERASE"/>
    <property type="match status" value="1"/>
</dbReference>
<evidence type="ECO:0000256" key="4">
    <source>
        <dbReference type="ARBA" id="ARBA00022990"/>
    </source>
</evidence>
<feature type="active site" description="Proton donor/acceptor" evidence="5">
    <location>
        <position position="222"/>
    </location>
</feature>
<dbReference type="FunFam" id="3.30.60.60:FF:000001">
    <property type="entry name" value="Histone acetyltransferase"/>
    <property type="match status" value="1"/>
</dbReference>
<keyword evidence="8" id="KW-1185">Reference proteome</keyword>
<dbReference type="InterPro" id="IPR040706">
    <property type="entry name" value="Zf-MYST"/>
</dbReference>
<gene>
    <name evidence="7" type="ORF">Ctob_001801</name>
</gene>
<dbReference type="InterPro" id="IPR050603">
    <property type="entry name" value="MYST_HAT"/>
</dbReference>
<dbReference type="Pfam" id="PF17772">
    <property type="entry name" value="zf-MYST"/>
    <property type="match status" value="1"/>
</dbReference>
<organism evidence="7 8">
    <name type="scientific">Chrysochromulina tobinii</name>
    <dbReference type="NCBI Taxonomy" id="1460289"/>
    <lineage>
        <taxon>Eukaryota</taxon>
        <taxon>Haptista</taxon>
        <taxon>Haptophyta</taxon>
        <taxon>Prymnesiophyceae</taxon>
        <taxon>Prymnesiales</taxon>
        <taxon>Chrysochromulinaceae</taxon>
        <taxon>Chrysochromulina</taxon>
    </lineage>
</organism>
<sequence length="295" mass="33513">MKRRIDEIHHVQGQSYDEALEKEHEASTKVKNIKVIEIGRYEVDTWYFSPYPDVFAMQSRLYICPYSLKYFKRRDSYVRHLAAVTRRGPPGLRIYAAPAPPQPEANAKLGLPQPARLTLYEVDGSTAKVYCQCLCLLAKLFLDHKTLYYDVDPFLFYVLCEEDATGAESLAGYFSKEKSSAEGNNIACILVLPQHQRKGYGKLLIDLAYHITLREGKVGSPEKPLSDLGQLSFRSYWTEVLLEALRTQRGNLSIKDLAASTAIRSDDIISTLQSLNLIRFWKGQHVISVSAKNCR</sequence>
<name>A0A0M0J9L0_9EUKA</name>
<dbReference type="GO" id="GO:0004402">
    <property type="term" value="F:histone acetyltransferase activity"/>
    <property type="evidence" value="ECO:0007669"/>
    <property type="project" value="InterPro"/>
</dbReference>
<evidence type="ECO:0000256" key="3">
    <source>
        <dbReference type="ARBA" id="ARBA00022679"/>
    </source>
</evidence>
<evidence type="ECO:0000313" key="7">
    <source>
        <dbReference type="EMBL" id="KOO23180.1"/>
    </source>
</evidence>
<dbReference type="FunFam" id="1.10.10.10:FF:000022">
    <property type="entry name" value="Histone acetyltransferase"/>
    <property type="match status" value="1"/>
</dbReference>
<evidence type="ECO:0000256" key="2">
    <source>
        <dbReference type="ARBA" id="ARBA00013184"/>
    </source>
</evidence>
<dbReference type="PROSITE" id="PS51726">
    <property type="entry name" value="MYST_HAT"/>
    <property type="match status" value="1"/>
</dbReference>
<dbReference type="InterPro" id="IPR002717">
    <property type="entry name" value="HAT_MYST-type"/>
</dbReference>
<dbReference type="Proteomes" id="UP000037460">
    <property type="component" value="Unassembled WGS sequence"/>
</dbReference>
<reference evidence="8" key="1">
    <citation type="journal article" date="2015" name="PLoS Genet.">
        <title>Genome Sequence and Transcriptome Analyses of Chrysochromulina tobin: Metabolic Tools for Enhanced Algal Fitness in the Prominent Order Prymnesiales (Haptophyceae).</title>
        <authorList>
            <person name="Hovde B.T."/>
            <person name="Deodato C.R."/>
            <person name="Hunsperger H.M."/>
            <person name="Ryken S.A."/>
            <person name="Yost W."/>
            <person name="Jha R.K."/>
            <person name="Patterson J."/>
            <person name="Monnat R.J. Jr."/>
            <person name="Barlow S.B."/>
            <person name="Starkenburg S.R."/>
            <person name="Cattolico R.A."/>
        </authorList>
    </citation>
    <scope>NUCLEOTIDE SEQUENCE</scope>
    <source>
        <strain evidence="8">CCMP291</strain>
    </source>
</reference>
<evidence type="ECO:0000256" key="1">
    <source>
        <dbReference type="ARBA" id="ARBA00010107"/>
    </source>
</evidence>
<protein>
    <recommendedName>
        <fullName evidence="2">histone acetyltransferase</fullName>
        <ecNumber evidence="2">2.3.1.48</ecNumber>
    </recommendedName>
</protein>
<dbReference type="AlphaFoldDB" id="A0A0M0J9L0"/>
<dbReference type="InterPro" id="IPR016181">
    <property type="entry name" value="Acyl_CoA_acyltransferase"/>
</dbReference>
<proteinExistence type="inferred from homology"/>
<dbReference type="GO" id="GO:0006355">
    <property type="term" value="P:regulation of DNA-templated transcription"/>
    <property type="evidence" value="ECO:0007669"/>
    <property type="project" value="InterPro"/>
</dbReference>
<dbReference type="Gene3D" id="1.10.10.10">
    <property type="entry name" value="Winged helix-like DNA-binding domain superfamily/Winged helix DNA-binding domain"/>
    <property type="match status" value="1"/>
</dbReference>
<dbReference type="OrthoDB" id="787137at2759"/>
<keyword evidence="3" id="KW-0808">Transferase</keyword>
<comment type="similarity">
    <text evidence="1">Belongs to the MYST (SAS/MOZ) family.</text>
</comment>
<evidence type="ECO:0000313" key="8">
    <source>
        <dbReference type="Proteomes" id="UP000037460"/>
    </source>
</evidence>
<accession>A0A0M0J9L0</accession>
<keyword evidence="4" id="KW-0007">Acetylation</keyword>
<dbReference type="InterPro" id="IPR036388">
    <property type="entry name" value="WH-like_DNA-bd_sf"/>
</dbReference>
<dbReference type="Pfam" id="PF01853">
    <property type="entry name" value="MOZ_SAS"/>
    <property type="match status" value="1"/>
</dbReference>
<dbReference type="EC" id="2.3.1.48" evidence="2"/>
<dbReference type="SUPFAM" id="SSF55729">
    <property type="entry name" value="Acyl-CoA N-acyltransferases (Nat)"/>
    <property type="match status" value="1"/>
</dbReference>
<dbReference type="Gene3D" id="3.40.630.30">
    <property type="match status" value="1"/>
</dbReference>
<evidence type="ECO:0000259" key="6">
    <source>
        <dbReference type="PROSITE" id="PS51726"/>
    </source>
</evidence>
<dbReference type="EMBL" id="JWZX01003214">
    <property type="protein sequence ID" value="KOO23180.1"/>
    <property type="molecule type" value="Genomic_DNA"/>
</dbReference>
<feature type="domain" description="MYST-type HAT" evidence="6">
    <location>
        <begin position="28"/>
        <end position="295"/>
    </location>
</feature>
<evidence type="ECO:0000256" key="5">
    <source>
        <dbReference type="PIRSR" id="PIRSR602717-51"/>
    </source>
</evidence>
<dbReference type="Gene3D" id="3.30.60.60">
    <property type="entry name" value="N-acetyl transferase-like"/>
    <property type="match status" value="1"/>
</dbReference>
<dbReference type="CDD" id="cd04301">
    <property type="entry name" value="NAT_SF"/>
    <property type="match status" value="1"/>
</dbReference>